<organism evidence="3 5">
    <name type="scientific">Mycobacterium intracellulare subsp. chimaera</name>
    <dbReference type="NCBI Taxonomy" id="222805"/>
    <lineage>
        <taxon>Bacteria</taxon>
        <taxon>Bacillati</taxon>
        <taxon>Actinomycetota</taxon>
        <taxon>Actinomycetes</taxon>
        <taxon>Mycobacteriales</taxon>
        <taxon>Mycobacteriaceae</taxon>
        <taxon>Mycobacterium</taxon>
        <taxon>Mycobacterium avium complex (MAC)</taxon>
    </lineage>
</organism>
<dbReference type="EMBL" id="JASZZX010000038">
    <property type="protein sequence ID" value="MDM3929471.1"/>
    <property type="molecule type" value="Genomic_DNA"/>
</dbReference>
<feature type="region of interest" description="Disordered" evidence="1">
    <location>
        <begin position="390"/>
        <end position="412"/>
    </location>
</feature>
<gene>
    <name evidence="3" type="ORF">MYCOZU2_05179</name>
    <name evidence="4" type="ORF">QRB35_26195</name>
</gene>
<dbReference type="AlphaFoldDB" id="A0A7U5MPX6"/>
<protein>
    <submittedName>
        <fullName evidence="3">Acyl dehydratase</fullName>
    </submittedName>
    <submittedName>
        <fullName evidence="4">MaoC family dehydratase N-terminal domain-containing protein</fullName>
    </submittedName>
</protein>
<dbReference type="EMBL" id="CP015267">
    <property type="protein sequence ID" value="ASL17535.1"/>
    <property type="molecule type" value="Genomic_DNA"/>
</dbReference>
<reference evidence="3 5" key="1">
    <citation type="journal article" date="2017" name="Lancet Infect. Dis.">
        <title>Global outbreak of severe Mycobacterium chimaera disease after cardiac surgery: a molecular epidemiological study.</title>
        <authorList>
            <person name="van Ingen J."/>
            <person name="Kohl T."/>
            <person name="Kranzer K."/>
            <person name="Hasse B."/>
            <person name="Keller P."/>
            <person name="Szafranska A."/>
            <person name="Hillemann D."/>
            <person name="Chand M."/>
            <person name="Schreiber P."/>
            <person name="Sommerstein R."/>
            <person name="Berger C."/>
            <person name="Genoni M."/>
            <person name="Ruegg C."/>
            <person name="Troillet N."/>
            <person name="Widmer A.F."/>
            <person name="Becker S.L."/>
            <person name="Herrmann M."/>
            <person name="Eckmanns T."/>
            <person name="Haller S."/>
            <person name="Hoeller C."/>
            <person name="Debast S.B."/>
            <person name="Wolfhagen M.J."/>
            <person name="Hopman J."/>
            <person name="Kluytmans J."/>
            <person name="Langelaar M."/>
            <person name="Notermans D.W."/>
            <person name="ten Oever J."/>
            <person name="van den Barselaar P."/>
            <person name="Vonk A.B.A."/>
            <person name="Vos M.C."/>
            <person name="Ahmed N."/>
            <person name="Brown T."/>
            <person name="Crook D."/>
            <person name="Lamagni T."/>
            <person name="Phin N."/>
            <person name="Smith E.G."/>
            <person name="Zambon M."/>
            <person name="Serr A."/>
            <person name="Goetting T."/>
            <person name="Ebner W."/>
            <person name="Thuermer A."/>
            <person name="Utpatel C."/>
            <person name="Sproer C."/>
            <person name="Bunk B."/>
            <person name="Nubel U."/>
            <person name="Bloemberg G."/>
            <person name="Bottger E."/>
            <person name="Niemann S."/>
            <person name="Wagner D."/>
            <person name="Sax H."/>
        </authorList>
    </citation>
    <scope>NUCLEOTIDE SEQUENCE [LARGE SCALE GENOMIC DNA]</scope>
    <source>
        <strain evidence="3 5">ZUERICH-2</strain>
    </source>
</reference>
<feature type="domain" description="FAS1-like dehydratase" evidence="2">
    <location>
        <begin position="34"/>
        <end position="163"/>
    </location>
</feature>
<dbReference type="Proteomes" id="UP000198286">
    <property type="component" value="Chromosome"/>
</dbReference>
<name>A0A7U5MPX6_MYCIT</name>
<proteinExistence type="predicted"/>
<keyword evidence="6" id="KW-1185">Reference proteome</keyword>
<evidence type="ECO:0000313" key="6">
    <source>
        <dbReference type="Proteomes" id="UP001529272"/>
    </source>
</evidence>
<accession>A0A7U5MPX6</accession>
<reference evidence="6" key="2">
    <citation type="submission" date="2023-06" db="EMBL/GenBank/DDBJ databases">
        <title>Itaconate inhibition of nontuberculous mycobacteria.</title>
        <authorList>
            <person name="Spilker T."/>
        </authorList>
    </citation>
    <scope>NUCLEOTIDE SEQUENCE [LARGE SCALE GENOMIC DNA]</scope>
    <source>
        <strain evidence="6">FLAC1071</strain>
    </source>
</reference>
<reference evidence="4" key="4">
    <citation type="submission" date="2023-06" db="EMBL/GenBank/DDBJ databases">
        <authorList>
            <person name="Spilker T."/>
        </authorList>
    </citation>
    <scope>NUCLEOTIDE SEQUENCE</scope>
    <source>
        <strain evidence="4">FLAC1071</strain>
    </source>
</reference>
<dbReference type="CDD" id="cd03441">
    <property type="entry name" value="R_hydratase_like"/>
    <property type="match status" value="1"/>
</dbReference>
<dbReference type="RefSeq" id="WP_089152242.1">
    <property type="nucleotide sequence ID" value="NZ_CP015267.1"/>
</dbReference>
<dbReference type="InterPro" id="IPR029069">
    <property type="entry name" value="HotDog_dom_sf"/>
</dbReference>
<dbReference type="Pfam" id="PF13452">
    <property type="entry name" value="FAS1_DH_region"/>
    <property type="match status" value="1"/>
</dbReference>
<evidence type="ECO:0000256" key="1">
    <source>
        <dbReference type="SAM" id="MobiDB-lite"/>
    </source>
</evidence>
<evidence type="ECO:0000259" key="2">
    <source>
        <dbReference type="Pfam" id="PF13452"/>
    </source>
</evidence>
<dbReference type="Proteomes" id="UP001529272">
    <property type="component" value="Unassembled WGS sequence"/>
</dbReference>
<dbReference type="InterPro" id="IPR039569">
    <property type="entry name" value="FAS1-like_DH_region"/>
</dbReference>
<evidence type="ECO:0000313" key="3">
    <source>
        <dbReference type="EMBL" id="ASL17535.1"/>
    </source>
</evidence>
<sequence>MSDVERGQITDASVEMMRRRIGYSNPTVRPGIEMLPFNTVATFDSIRHFAEGYGDVNPLFTTPDYGRKTRWGSQIASPGLESTMGHDCTPVCPPELDRETRGALRGVHLFHSGNDVRWFRPILPGDELDRQRVVHDVAEKSSEFAGRSVIVTNEQTWWNQREVVPVREQHWFVHAERRRSSERTKYAADEPAWYSDEQLAEIERAYDSEYLRGADTLWWEDVEVGHELPTMVKGPLTVTDLISFHIGGGWFGYGNPPLRMAYENRKKLRGFYTRNEFNAWDVIQRVHWEPETARKIGVMSSYDIGPMRWSWLVHYCTNFIGDDGWLARLRGEFRRFNYIGDTTWITGTVIAKHDSSPLGSSIEIDITATNQRGKVNAVGHAWVQLASRQRGPVTLPDPPARPMTAGPRRVGG</sequence>
<reference evidence="4 6" key="3">
    <citation type="submission" date="2023-06" db="EMBL/GenBank/DDBJ databases">
        <title>Itaconate inhibition of nontuberculous mycobacteria.</title>
        <authorList>
            <person name="Breen P."/>
            <person name="Zimbric M."/>
            <person name="Caverly L."/>
        </authorList>
    </citation>
    <scope>NUCLEOTIDE SEQUENCE [LARGE SCALE GENOMIC DNA]</scope>
    <source>
        <strain evidence="4 6">FLAC1071</strain>
    </source>
</reference>
<dbReference type="Gene3D" id="3.10.129.10">
    <property type="entry name" value="Hotdog Thioesterase"/>
    <property type="match status" value="2"/>
</dbReference>
<dbReference type="SUPFAM" id="SSF54637">
    <property type="entry name" value="Thioesterase/thiol ester dehydrase-isomerase"/>
    <property type="match status" value="2"/>
</dbReference>
<evidence type="ECO:0000313" key="4">
    <source>
        <dbReference type="EMBL" id="MDM3929471.1"/>
    </source>
</evidence>
<evidence type="ECO:0000313" key="5">
    <source>
        <dbReference type="Proteomes" id="UP000198286"/>
    </source>
</evidence>